<feature type="domain" description="Chemokine interleukin-8-like" evidence="2">
    <location>
        <begin position="84"/>
        <end position="146"/>
    </location>
</feature>
<dbReference type="GO" id="GO:0006955">
    <property type="term" value="P:immune response"/>
    <property type="evidence" value="ECO:0007669"/>
    <property type="project" value="InterPro"/>
</dbReference>
<name>A0AAV2MSX0_KNICA</name>
<accession>A0AAV2MSX0</accession>
<dbReference type="GO" id="GO:0008009">
    <property type="term" value="F:chemokine activity"/>
    <property type="evidence" value="ECO:0007669"/>
    <property type="project" value="InterPro"/>
</dbReference>
<evidence type="ECO:0000259" key="2">
    <source>
        <dbReference type="SMART" id="SM00199"/>
    </source>
</evidence>
<dbReference type="SUPFAM" id="SSF54117">
    <property type="entry name" value="Interleukin 8-like chemokines"/>
    <property type="match status" value="1"/>
</dbReference>
<dbReference type="EMBL" id="OZ035831">
    <property type="protein sequence ID" value="CAL1616523.1"/>
    <property type="molecule type" value="Genomic_DNA"/>
</dbReference>
<evidence type="ECO:0000313" key="3">
    <source>
        <dbReference type="EMBL" id="CAL1616523.1"/>
    </source>
</evidence>
<dbReference type="CDD" id="cd00169">
    <property type="entry name" value="Chemokine"/>
    <property type="match status" value="1"/>
</dbReference>
<sequence>MKKCGNTEVYFWLGPCQLLPLPFSELHFHFLFTCIKELSLSPKIHRAPSGACQPPPPAPLHIMDPRVCGLLLLLSAALCTAEIPVDCCLAYSSQRLPAKLIQRYELQKAGSGCDISATVLHTIKDRQLCLPHPEGHPWVQKLLRIVDQRNAKQS</sequence>
<dbReference type="InterPro" id="IPR036048">
    <property type="entry name" value="Interleukin_8-like_sf"/>
</dbReference>
<keyword evidence="1" id="KW-0202">Cytokine</keyword>
<dbReference type="PANTHER" id="PTHR12015">
    <property type="entry name" value="SMALL INDUCIBLE CYTOKINE A"/>
    <property type="match status" value="1"/>
</dbReference>
<gene>
    <name evidence="3" type="ORF">KC01_LOCUS42262</name>
</gene>
<dbReference type="SMART" id="SM00199">
    <property type="entry name" value="SCY"/>
    <property type="match status" value="1"/>
</dbReference>
<dbReference type="AlphaFoldDB" id="A0AAV2MSX0"/>
<protein>
    <recommendedName>
        <fullName evidence="2">Chemokine interleukin-8-like domain-containing protein</fullName>
    </recommendedName>
</protein>
<organism evidence="3 4">
    <name type="scientific">Knipowitschia caucasica</name>
    <name type="common">Caucasian dwarf goby</name>
    <name type="synonym">Pomatoschistus caucasicus</name>
    <dbReference type="NCBI Taxonomy" id="637954"/>
    <lineage>
        <taxon>Eukaryota</taxon>
        <taxon>Metazoa</taxon>
        <taxon>Chordata</taxon>
        <taxon>Craniata</taxon>
        <taxon>Vertebrata</taxon>
        <taxon>Euteleostomi</taxon>
        <taxon>Actinopterygii</taxon>
        <taxon>Neopterygii</taxon>
        <taxon>Teleostei</taxon>
        <taxon>Neoteleostei</taxon>
        <taxon>Acanthomorphata</taxon>
        <taxon>Gobiaria</taxon>
        <taxon>Gobiiformes</taxon>
        <taxon>Gobioidei</taxon>
        <taxon>Gobiidae</taxon>
        <taxon>Gobiinae</taxon>
        <taxon>Knipowitschia</taxon>
    </lineage>
</organism>
<keyword evidence="4" id="KW-1185">Reference proteome</keyword>
<evidence type="ECO:0000256" key="1">
    <source>
        <dbReference type="ARBA" id="ARBA00022514"/>
    </source>
</evidence>
<reference evidence="3 4" key="1">
    <citation type="submission" date="2024-04" db="EMBL/GenBank/DDBJ databases">
        <authorList>
            <person name="Waldvogel A.-M."/>
            <person name="Schoenle A."/>
        </authorList>
    </citation>
    <scope>NUCLEOTIDE SEQUENCE [LARGE SCALE GENOMIC DNA]</scope>
</reference>
<dbReference type="GO" id="GO:0005615">
    <property type="term" value="C:extracellular space"/>
    <property type="evidence" value="ECO:0007669"/>
    <property type="project" value="UniProtKB-KW"/>
</dbReference>
<dbReference type="InterPro" id="IPR039809">
    <property type="entry name" value="Chemokine_b/g/d"/>
</dbReference>
<dbReference type="InterPro" id="IPR001811">
    <property type="entry name" value="Chemokine_IL8-like_dom"/>
</dbReference>
<proteinExistence type="predicted"/>
<evidence type="ECO:0000313" key="4">
    <source>
        <dbReference type="Proteomes" id="UP001497482"/>
    </source>
</evidence>
<dbReference type="Gene3D" id="2.40.50.40">
    <property type="match status" value="1"/>
</dbReference>
<dbReference type="Pfam" id="PF00048">
    <property type="entry name" value="IL8"/>
    <property type="match status" value="1"/>
</dbReference>
<dbReference type="Proteomes" id="UP001497482">
    <property type="component" value="Chromosome 9"/>
</dbReference>